<dbReference type="CDD" id="cd00475">
    <property type="entry name" value="Cis_IPPS"/>
    <property type="match status" value="1"/>
</dbReference>
<evidence type="ECO:0000256" key="2">
    <source>
        <dbReference type="ARBA" id="ARBA00022679"/>
    </source>
</evidence>
<dbReference type="EC" id="2.5.1.-" evidence="3"/>
<comment type="similarity">
    <text evidence="1 3">Belongs to the UPP synthase family.</text>
</comment>
<feature type="compositionally biased region" description="Acidic residues" evidence="4">
    <location>
        <begin position="223"/>
        <end position="242"/>
    </location>
</feature>
<dbReference type="Proteomes" id="UP001251528">
    <property type="component" value="Unassembled WGS sequence"/>
</dbReference>
<protein>
    <recommendedName>
        <fullName evidence="3">Alkyl transferase</fullName>
        <ecNumber evidence="3">2.5.1.-</ecNumber>
    </recommendedName>
</protein>
<name>A0AAJ0CQB2_9HYPO</name>
<dbReference type="PANTHER" id="PTHR10291:SF43">
    <property type="entry name" value="DEHYDRODOLICHYL DIPHOSPHATE SYNTHASE COMPLEX SUBUNIT DHDDS"/>
    <property type="match status" value="1"/>
</dbReference>
<reference evidence="5" key="1">
    <citation type="submission" date="2023-06" db="EMBL/GenBank/DDBJ databases">
        <title>Conoideocrella luteorostrata (Hypocreales: Clavicipitaceae), a potential biocontrol fungus for elongate hemlock scale in United States Christmas tree production areas.</title>
        <authorList>
            <person name="Barrett H."/>
            <person name="Lovett B."/>
            <person name="Macias A.M."/>
            <person name="Stajich J.E."/>
            <person name="Kasson M.T."/>
        </authorList>
    </citation>
    <scope>NUCLEOTIDE SEQUENCE</scope>
    <source>
        <strain evidence="5">ARSEF 14590</strain>
    </source>
</reference>
<dbReference type="HAMAP" id="MF_01139">
    <property type="entry name" value="ISPT"/>
    <property type="match status" value="1"/>
</dbReference>
<proteinExistence type="inferred from homology"/>
<dbReference type="Pfam" id="PF01255">
    <property type="entry name" value="Prenyltransf"/>
    <property type="match status" value="2"/>
</dbReference>
<dbReference type="EMBL" id="JASWJB010000081">
    <property type="protein sequence ID" value="KAK2600147.1"/>
    <property type="molecule type" value="Genomic_DNA"/>
</dbReference>
<dbReference type="GO" id="GO:1904423">
    <property type="term" value="C:dehydrodolichyl diphosphate synthase complex"/>
    <property type="evidence" value="ECO:0007669"/>
    <property type="project" value="TreeGrafter"/>
</dbReference>
<organism evidence="5 6">
    <name type="scientific">Conoideocrella luteorostrata</name>
    <dbReference type="NCBI Taxonomy" id="1105319"/>
    <lineage>
        <taxon>Eukaryota</taxon>
        <taxon>Fungi</taxon>
        <taxon>Dikarya</taxon>
        <taxon>Ascomycota</taxon>
        <taxon>Pezizomycotina</taxon>
        <taxon>Sordariomycetes</taxon>
        <taxon>Hypocreomycetidae</taxon>
        <taxon>Hypocreales</taxon>
        <taxon>Clavicipitaceae</taxon>
        <taxon>Conoideocrella</taxon>
    </lineage>
</organism>
<evidence type="ECO:0000256" key="1">
    <source>
        <dbReference type="ARBA" id="ARBA00005432"/>
    </source>
</evidence>
<evidence type="ECO:0000256" key="3">
    <source>
        <dbReference type="RuleBase" id="RU363018"/>
    </source>
</evidence>
<dbReference type="NCBIfam" id="TIGR00055">
    <property type="entry name" value="uppS"/>
    <property type="match status" value="1"/>
</dbReference>
<keyword evidence="2 3" id="KW-0808">Transferase</keyword>
<dbReference type="InterPro" id="IPR001441">
    <property type="entry name" value="UPP_synth-like"/>
</dbReference>
<dbReference type="GO" id="GO:0005811">
    <property type="term" value="C:lipid droplet"/>
    <property type="evidence" value="ECO:0007669"/>
    <property type="project" value="TreeGrafter"/>
</dbReference>
<evidence type="ECO:0000313" key="5">
    <source>
        <dbReference type="EMBL" id="KAK2600147.1"/>
    </source>
</evidence>
<accession>A0AAJ0CQB2</accession>
<keyword evidence="6" id="KW-1185">Reference proteome</keyword>
<evidence type="ECO:0000313" key="6">
    <source>
        <dbReference type="Proteomes" id="UP001251528"/>
    </source>
</evidence>
<dbReference type="InterPro" id="IPR018520">
    <property type="entry name" value="UPP_synth-like_CS"/>
</dbReference>
<sequence>MSDVVSILRRLIFQSPPGEWALNRLREILIGALRQGPVPQHVAFEMDGNRRYAKSHRMETVEGHHRGFEALARIMEICYKCGVKVITVYAFSVENYNRPKHEVEGLMQLAKVKLEQLTTYGDILDRYGACVRVLGQRDMIREDVLTVVDKAVARTKHNNKTVLNICFPYTSRAEITSAIRSTVQDFLDPPPPKNAPFSPSRIRQKILSTQLDGKEPLPTIPDEAMEDASPEKSVDDEDDDAGDVSSSTTLPPDSPERRLSARGSSYDSSNLPSPESITTDTLNEHMYTAADPPLELFIRTSGVERLSDFMLWQCHQDTQIFFINCLWPDFDLQHFIWVMLEWQWRQKQKERDEGLVREGGKGRRLVD</sequence>
<dbReference type="InterPro" id="IPR036424">
    <property type="entry name" value="UPP_synth-like_sf"/>
</dbReference>
<dbReference type="GO" id="GO:0045547">
    <property type="term" value="F:ditrans,polycis-polyprenyl diphosphate synthase [(2E,6E)-farnesyl diphosphate specific] activity"/>
    <property type="evidence" value="ECO:0007669"/>
    <property type="project" value="TreeGrafter"/>
</dbReference>
<dbReference type="PANTHER" id="PTHR10291">
    <property type="entry name" value="DEHYDRODOLICHYL DIPHOSPHATE SYNTHASE FAMILY MEMBER"/>
    <property type="match status" value="1"/>
</dbReference>
<comment type="caution">
    <text evidence="5">The sequence shown here is derived from an EMBL/GenBank/DDBJ whole genome shotgun (WGS) entry which is preliminary data.</text>
</comment>
<dbReference type="GO" id="GO:0016094">
    <property type="term" value="P:polyprenol biosynthetic process"/>
    <property type="evidence" value="ECO:0007669"/>
    <property type="project" value="TreeGrafter"/>
</dbReference>
<feature type="compositionally biased region" description="Polar residues" evidence="4">
    <location>
        <begin position="262"/>
        <end position="278"/>
    </location>
</feature>
<dbReference type="Gene3D" id="3.40.1180.10">
    <property type="entry name" value="Decaprenyl diphosphate synthase-like"/>
    <property type="match status" value="1"/>
</dbReference>
<dbReference type="PROSITE" id="PS01066">
    <property type="entry name" value="UPP_SYNTHASE"/>
    <property type="match status" value="1"/>
</dbReference>
<dbReference type="GO" id="GO:0016020">
    <property type="term" value="C:membrane"/>
    <property type="evidence" value="ECO:0007669"/>
    <property type="project" value="TreeGrafter"/>
</dbReference>
<dbReference type="SUPFAM" id="SSF64005">
    <property type="entry name" value="Undecaprenyl diphosphate synthase"/>
    <property type="match status" value="1"/>
</dbReference>
<gene>
    <name evidence="5" type="primary">RER2</name>
    <name evidence="5" type="ORF">QQS21_005092</name>
</gene>
<dbReference type="AlphaFoldDB" id="A0AAJ0CQB2"/>
<feature type="region of interest" description="Disordered" evidence="4">
    <location>
        <begin position="208"/>
        <end position="278"/>
    </location>
</feature>
<evidence type="ECO:0000256" key="4">
    <source>
        <dbReference type="SAM" id="MobiDB-lite"/>
    </source>
</evidence>
<dbReference type="GO" id="GO:0005783">
    <property type="term" value="C:endoplasmic reticulum"/>
    <property type="evidence" value="ECO:0007669"/>
    <property type="project" value="TreeGrafter"/>
</dbReference>